<keyword evidence="4" id="KW-1185">Reference proteome</keyword>
<organism evidence="3 4">
    <name type="scientific">Hyaloscypha hepaticicola</name>
    <dbReference type="NCBI Taxonomy" id="2082293"/>
    <lineage>
        <taxon>Eukaryota</taxon>
        <taxon>Fungi</taxon>
        <taxon>Dikarya</taxon>
        <taxon>Ascomycota</taxon>
        <taxon>Pezizomycotina</taxon>
        <taxon>Leotiomycetes</taxon>
        <taxon>Helotiales</taxon>
        <taxon>Hyaloscyphaceae</taxon>
        <taxon>Hyaloscypha</taxon>
    </lineage>
</organism>
<evidence type="ECO:0000313" key="4">
    <source>
        <dbReference type="Proteomes" id="UP000235672"/>
    </source>
</evidence>
<reference evidence="3 4" key="1">
    <citation type="submission" date="2016-05" db="EMBL/GenBank/DDBJ databases">
        <title>A degradative enzymes factory behind the ericoid mycorrhizal symbiosis.</title>
        <authorList>
            <consortium name="DOE Joint Genome Institute"/>
            <person name="Martino E."/>
            <person name="Morin E."/>
            <person name="Grelet G."/>
            <person name="Kuo A."/>
            <person name="Kohler A."/>
            <person name="Daghino S."/>
            <person name="Barry K."/>
            <person name="Choi C."/>
            <person name="Cichocki N."/>
            <person name="Clum A."/>
            <person name="Copeland A."/>
            <person name="Hainaut M."/>
            <person name="Haridas S."/>
            <person name="Labutti K."/>
            <person name="Lindquist E."/>
            <person name="Lipzen A."/>
            <person name="Khouja H.-R."/>
            <person name="Murat C."/>
            <person name="Ohm R."/>
            <person name="Olson A."/>
            <person name="Spatafora J."/>
            <person name="Veneault-Fourrey C."/>
            <person name="Henrissat B."/>
            <person name="Grigoriev I."/>
            <person name="Martin F."/>
            <person name="Perotto S."/>
        </authorList>
    </citation>
    <scope>NUCLEOTIDE SEQUENCE [LARGE SCALE GENOMIC DNA]</scope>
    <source>
        <strain evidence="3 4">UAMH 7357</strain>
    </source>
</reference>
<feature type="compositionally biased region" description="Polar residues" evidence="1">
    <location>
        <begin position="1"/>
        <end position="18"/>
    </location>
</feature>
<feature type="domain" description="Heterokaryon incompatibility" evidence="2">
    <location>
        <begin position="75"/>
        <end position="232"/>
    </location>
</feature>
<sequence>MSSPQPQETGGSDPSATSRGPLPLKSQDFEAYQYTHLKEELHEIRLLTLLPGTFSSDIRLCLDITPLTADHVPEFEAVSYAWGSACDPVNIFVGKIGRKTLPATQNLAEALQYFRYQDKPRTLWIDAICVNQQNPKERSQQVNRMADVYSKAARVVVWLGPESDDSSLAMDCFDKIASKVKVDWTTRSMSAITHEVHWGDRVTESPLEPHEMLAINHLIYRSWFERLWIWQEVILASEHTQVMCGTRTTLWNSLRATVFWLYVKNHPWFSEAAQFFLRIQQLYNLCLGKKGLRSNDLIHQSRNCICTDPRDKIYALISLLHESDSIGIEPDYAKNVYEVYQDAVSSIIGSSRQLRVLTTVELHEDLERVPSWVPNLMAARRCNKLPLYDARSSTIHTLLIDSLGKVLKVEGIAAAVIEQVEPFWVHNTSLKDTRPELKRIARRMGLQGAAVQSRQFKAFARAASADEYAERCYPPPNGGPTAAQIEMVLHDILETDINNDLAGFHESTLALFKHYCRGRSLYLTKDGVPGLGPLAAKKGDIVTVLLGSGSAMILRPTQEGNYKLVGEAYCDGFMHGEALLGPLPDSFTAVFRHNPTHGDYFWAYLDQETGVFQAEDPRLGPLPPGWSIKSHKNEQFWQIFVHNQTGVARVKTSRDPRLSWEALEKRGVPLQVFDLV</sequence>
<evidence type="ECO:0000256" key="1">
    <source>
        <dbReference type="SAM" id="MobiDB-lite"/>
    </source>
</evidence>
<accession>A0A2J6PHB6</accession>
<dbReference type="PANTHER" id="PTHR24148">
    <property type="entry name" value="ANKYRIN REPEAT DOMAIN-CONTAINING PROTEIN 39 HOMOLOG-RELATED"/>
    <property type="match status" value="1"/>
</dbReference>
<proteinExistence type="predicted"/>
<dbReference type="STRING" id="1745343.A0A2J6PHB6"/>
<dbReference type="PANTHER" id="PTHR24148:SF64">
    <property type="entry name" value="HETEROKARYON INCOMPATIBILITY DOMAIN-CONTAINING PROTEIN"/>
    <property type="match status" value="1"/>
</dbReference>
<dbReference type="Proteomes" id="UP000235672">
    <property type="component" value="Unassembled WGS sequence"/>
</dbReference>
<dbReference type="OrthoDB" id="3553147at2759"/>
<dbReference type="EMBL" id="KZ613531">
    <property type="protein sequence ID" value="PMD13437.1"/>
    <property type="molecule type" value="Genomic_DNA"/>
</dbReference>
<evidence type="ECO:0000259" key="2">
    <source>
        <dbReference type="Pfam" id="PF06985"/>
    </source>
</evidence>
<dbReference type="Pfam" id="PF06985">
    <property type="entry name" value="HET"/>
    <property type="match status" value="1"/>
</dbReference>
<feature type="region of interest" description="Disordered" evidence="1">
    <location>
        <begin position="1"/>
        <end position="22"/>
    </location>
</feature>
<dbReference type="Pfam" id="PF26639">
    <property type="entry name" value="Het-6_barrel"/>
    <property type="match status" value="1"/>
</dbReference>
<dbReference type="AlphaFoldDB" id="A0A2J6PHB6"/>
<protein>
    <recommendedName>
        <fullName evidence="2">Heterokaryon incompatibility domain-containing protein</fullName>
    </recommendedName>
</protein>
<evidence type="ECO:0000313" key="3">
    <source>
        <dbReference type="EMBL" id="PMD13437.1"/>
    </source>
</evidence>
<dbReference type="InterPro" id="IPR052895">
    <property type="entry name" value="HetReg/Transcr_Mod"/>
</dbReference>
<name>A0A2J6PHB6_9HELO</name>
<dbReference type="InterPro" id="IPR010730">
    <property type="entry name" value="HET"/>
</dbReference>
<gene>
    <name evidence="3" type="ORF">NA56DRAFT_612119</name>
</gene>